<dbReference type="InterPro" id="IPR008928">
    <property type="entry name" value="6-hairpin_glycosidase_sf"/>
</dbReference>
<evidence type="ECO:0000256" key="5">
    <source>
        <dbReference type="ARBA" id="ARBA00022729"/>
    </source>
</evidence>
<accession>A0A7Z0EFS7</accession>
<keyword evidence="6" id="KW-0378">Hydrolase</keyword>
<dbReference type="InterPro" id="IPR016007">
    <property type="entry name" value="Alpha_rhamnosid"/>
</dbReference>
<keyword evidence="4" id="KW-0964">Secreted</keyword>
<feature type="transmembrane region" description="Helical" evidence="8">
    <location>
        <begin position="2377"/>
        <end position="2397"/>
    </location>
</feature>
<dbReference type="InterPro" id="IPR058094">
    <property type="entry name" value="Ig-like_OmpL47-like"/>
</dbReference>
<sequence>MSDPSSSRRSWRSRLNSVVALTLGVGLVVSGAALGTLPAAAADPSTGISLGDLRVENRVEPLGIDSAKPRFSWVTSSTKRDVQQESYRVRVASTPAELATGAVWDSGSVASAESAGIEYGGALLDAATTYYWSVDVQTTAGAASGSSTFATGLLTGADWGSSAWIGRDRVQQSAEGLAMSLDGASWIHPPYASGNTPPGYFHQSFTLPTNKTIERAELVMAGDRGFTANLNGKQIATGASADDAWKKATRVQVFPNPGANLLAVYLTNTAKAYGAVVGKLTVRFTDGTTQDVVTDATWLSNKTATTGWQSNGYDTTGWVPASARATYGGGPWGPQVTVPPAAAPDTRLSFDTASWIIPPIGTPSSSNPIPSAVMRKSLTVSGTKEIAWAQLAATGDQIFSAYWNGTKVAFNSGLNNEWQTARVANVTAVAGENVLGLVLKTPGNSQNGGVLATVRVGYTDGTSEQIITNSGFKSLVTAEDQAPAGWNTAGFDDSSPAWKNAQSNLLYRNGIYGAQVTIPTLSVGADVLTFANSDWIWTPEPGAPVAPGEDRAFRKTLTSPAGKLAKKAEILITADDSYRLFVNGRQIARTEGANNEWQTSKRYVVDLDGATNVIAVRTTNGAGSAAGLLMVGRVSYDDLSSAVFTTDASWKASKTIADGFEKPGFNDSAWAAAAVQARYGSGPWGSGVRLPTPTPAAAPLMRKEFTVTSPITAAKIYVAAGGYANVSLNGTPINDELLSPGFTDYDDHAQYTVTDLTSQLKQGGNALGIELGRGFYGLTNGNVWNWQKAPWHDEPVAKAVLRIEYADGTTQDVVTDGSWTLHDGPTVLDDLYGGETYDASREQPGFDTVGFADSAWDKAVVVAGPKGVLVNQSQQPIRITEELPASSVTEVIPGTYVVKFPRMLAGNVKITATGDAGTTIRFQYAEKLRTNGRLNADNNGGFQNGFQTDRFILAGTGAAETWAAQFSYKGFQYIEVSGWPEGSTPTAANFTAQALHTDTEETGSFESANSTMNATHRAVVDTLLNNLHGIPTDTPMFEKNGWTGDAAVGAEMFLMNLDSQNLFAKWIGDINDSRDPVTGAPYVIAPSSANWGDWGKNPSWHAAYIQVPWALYQYGGDIRVLQQYYDGMKQYTDAEFTRSPGGIADARLGDWVSPEASPAGGNAPEDVHVSATAFLYTMLTTMEKTATLLGKPADAAHFAGQAATVKDAFNATFLDTASGSYRGSGDRGYRQTHNVLALAFGMTPDEATATRVAASLAADVVAKGDKLNTGTLGTKYLLPMLTKYGYADLAYRVAVQKEYPSWGYMIENGATSMWEHWSLESRSLGHYFLGTVDDWFYHDVAGIRSSETTGYRDISIAPQVTDQLEWAKATTKTPFGPVSVDWAKSAGSLSLKTHVPVGSTATVTLPAVNTWAVTEGGLALSEVAGVRAVAQVGDTVRVTIGSGDYAFTVNADAGAVGAVLQSLDALTAQIDGQHSAGELNNAQASTLAGLVDASRAHALDALTQLSGNDATAVARSLAQAIGALDAVDTWIATESLNDAPRTALEEAAESTRVVAGATVSTLLGVSASAALESPASKPGETGAVTASVANGGNSAIATVTARIDGVEADWAASETPVPLAGTLAGGATESAALRFTVPLDQVPGEVPATIAFGYLFDGQTIELRRSLALVVDSALTLTNAVFDPSSVAPGQSSQLTVTVSNTGSQAAVGHLEVAVPAGWTTPLPTGDVLIPAGEDVALTVPVFVPNGADRAALTASVTARFVYDGVTFAQTTAALTVVLAPVTTPPVGYDHVDLGNKPDEDAHGLTASPSSGINTEAGLTRRYAGHLTDNSFFEFNATVVAGKPFLIRAIETYDKPQTKKYKVFVDGTEVIERLFSHTGGLGTETYEFVVDAARATSGTVRIRFQNLTDHGFYDPSIADVWTLPVAADTVAPQVTATTDPSAPNRATGWYTQAPVGVTLQAQDDRPGAPVIEYALGSGAMTNYSAALSLGADGEHALSYRATDGAGNASGIQHLAVKIDTVAPVTTATPGAEFVGQSAFTSGTIRFSAADATSGVAHTRYRVNGGEWTTGDAVTITTAGAFTVEYASVDVAGNTEAAQSITGTIIIPDLTAPTVDVALSGAGNNGWHVAGAAATLTATDDQSGVDSIEYSLNDGAWTTYTAPVTLPEGTTVFAYRATDNEGNVSAPRSTTVTVDATEPTVWGWISTTGRVSAVGADAGSGVDHLEYAVDGSTWVSGLTQLIAETATPSTLQVRAVDRAGNVGEALQLSRTDAPTTLDITAGSRVLVESSGFTPGATVRVELHSTPTVLGTVIADARGVISALGTVPADFPGGQHSLVLVVVTTGTDPGTNPGTNPGTDPDTTVTIPTDVIASTGVDMLPFTLISGLLLLAGVGLVLIRRRRARER</sequence>
<dbReference type="InterPro" id="IPR018905">
    <property type="entry name" value="A-galactase_NEW3"/>
</dbReference>
<dbReference type="InterPro" id="IPR008902">
    <property type="entry name" value="Rhamnosid_concanavalin"/>
</dbReference>
<dbReference type="InterPro" id="IPR019931">
    <property type="entry name" value="LPXTG_anchor"/>
</dbReference>
<keyword evidence="7" id="KW-0572">Peptidoglycan-anchor</keyword>
<dbReference type="Pfam" id="PF17390">
    <property type="entry name" value="Bac_rhamnosid_C"/>
    <property type="match status" value="1"/>
</dbReference>
<evidence type="ECO:0000256" key="7">
    <source>
        <dbReference type="ARBA" id="ARBA00023088"/>
    </source>
</evidence>
<dbReference type="PANTHER" id="PTHR33307:SF6">
    <property type="entry name" value="ALPHA-RHAMNOSIDASE (EUROFUNG)-RELATED"/>
    <property type="match status" value="1"/>
</dbReference>
<dbReference type="SUPFAM" id="SSF48208">
    <property type="entry name" value="Six-hairpin glycosidases"/>
    <property type="match status" value="1"/>
</dbReference>
<evidence type="ECO:0000256" key="2">
    <source>
        <dbReference type="ARBA" id="ARBA00012652"/>
    </source>
</evidence>
<dbReference type="Pfam" id="PF10633">
    <property type="entry name" value="NPCBM_assoc"/>
    <property type="match status" value="1"/>
</dbReference>
<evidence type="ECO:0000256" key="1">
    <source>
        <dbReference type="ARBA" id="ARBA00001445"/>
    </source>
</evidence>
<dbReference type="InterPro" id="IPR012341">
    <property type="entry name" value="6hp_glycosidase-like_sf"/>
</dbReference>
<keyword evidence="5" id="KW-0732">Signal</keyword>
<feature type="domain" description="Gram-positive cocci surface proteins LPxTG" evidence="9">
    <location>
        <begin position="2370"/>
        <end position="2405"/>
    </location>
</feature>
<dbReference type="EMBL" id="JACCFM010000001">
    <property type="protein sequence ID" value="NYJ20861.1"/>
    <property type="molecule type" value="Genomic_DNA"/>
</dbReference>
<dbReference type="Gene3D" id="3.30.1920.20">
    <property type="match status" value="1"/>
</dbReference>
<dbReference type="NCBIfam" id="TIGR01167">
    <property type="entry name" value="LPXTG_anchor"/>
    <property type="match status" value="1"/>
</dbReference>
<keyword evidence="8" id="KW-0812">Transmembrane</keyword>
<dbReference type="NCBIfam" id="NF047446">
    <property type="entry name" value="barrel_OmpL47"/>
    <property type="match status" value="3"/>
</dbReference>
<dbReference type="PANTHER" id="PTHR33307">
    <property type="entry name" value="ALPHA-RHAMNOSIDASE (EUROFUNG)"/>
    <property type="match status" value="1"/>
</dbReference>
<dbReference type="Gene3D" id="2.60.420.10">
    <property type="entry name" value="Maltose phosphorylase, domain 3"/>
    <property type="match status" value="1"/>
</dbReference>
<evidence type="ECO:0000256" key="3">
    <source>
        <dbReference type="ARBA" id="ARBA00022512"/>
    </source>
</evidence>
<dbReference type="PROSITE" id="PS50847">
    <property type="entry name" value="GRAM_POS_ANCHORING"/>
    <property type="match status" value="1"/>
</dbReference>
<dbReference type="GO" id="GO:0030596">
    <property type="term" value="F:alpha-L-rhamnosidase activity"/>
    <property type="evidence" value="ECO:0007669"/>
    <property type="project" value="UniProtKB-EC"/>
</dbReference>
<dbReference type="RefSeq" id="WP_179579550.1">
    <property type="nucleotide sequence ID" value="NZ_JACCFM010000001.1"/>
</dbReference>
<keyword evidence="8" id="KW-0472">Membrane</keyword>
<dbReference type="EC" id="3.2.1.40" evidence="2"/>
<gene>
    <name evidence="10" type="ORF">HNR05_002652</name>
</gene>
<dbReference type="Pfam" id="PF05592">
    <property type="entry name" value="Bac_rhamnosid"/>
    <property type="match status" value="1"/>
</dbReference>
<comment type="caution">
    <text evidence="10">The sequence shown here is derived from an EMBL/GenBank/DDBJ whole genome shotgun (WGS) entry which is preliminary data.</text>
</comment>
<evidence type="ECO:0000256" key="6">
    <source>
        <dbReference type="ARBA" id="ARBA00022801"/>
    </source>
</evidence>
<evidence type="ECO:0000256" key="4">
    <source>
        <dbReference type="ARBA" id="ARBA00022525"/>
    </source>
</evidence>
<dbReference type="Pfam" id="PF25788">
    <property type="entry name" value="Ig_Rha78A_N"/>
    <property type="match status" value="1"/>
</dbReference>
<dbReference type="GO" id="GO:0005975">
    <property type="term" value="P:carbohydrate metabolic process"/>
    <property type="evidence" value="ECO:0007669"/>
    <property type="project" value="InterPro"/>
</dbReference>
<organism evidence="10 11">
    <name type="scientific">Glaciibacter psychrotolerans</name>
    <dbReference type="NCBI Taxonomy" id="670054"/>
    <lineage>
        <taxon>Bacteria</taxon>
        <taxon>Bacillati</taxon>
        <taxon>Actinomycetota</taxon>
        <taxon>Actinomycetes</taxon>
        <taxon>Micrococcales</taxon>
        <taxon>Microbacteriaceae</taxon>
        <taxon>Glaciibacter</taxon>
    </lineage>
</organism>
<dbReference type="Gene3D" id="1.50.10.10">
    <property type="match status" value="1"/>
</dbReference>
<evidence type="ECO:0000313" key="11">
    <source>
        <dbReference type="Proteomes" id="UP000537260"/>
    </source>
</evidence>
<keyword evidence="11" id="KW-1185">Reference proteome</keyword>
<comment type="catalytic activity">
    <reaction evidence="1">
        <text>Hydrolysis of terminal non-reducing alpha-L-rhamnose residues in alpha-L-rhamnosides.</text>
        <dbReference type="EC" id="3.2.1.40"/>
    </reaction>
</comment>
<proteinExistence type="predicted"/>
<dbReference type="InterPro" id="IPR013783">
    <property type="entry name" value="Ig-like_fold"/>
</dbReference>
<dbReference type="InterPro" id="IPR035398">
    <property type="entry name" value="Bac_rhamnosid_C"/>
</dbReference>
<dbReference type="Proteomes" id="UP000537260">
    <property type="component" value="Unassembled WGS sequence"/>
</dbReference>
<dbReference type="Gene3D" id="2.60.120.260">
    <property type="entry name" value="Galactose-binding domain-like"/>
    <property type="match status" value="5"/>
</dbReference>
<name>A0A7Z0EFS7_9MICO</name>
<protein>
    <recommendedName>
        <fullName evidence="2">alpha-L-rhamnosidase</fullName>
        <ecNumber evidence="2">3.2.1.40</ecNumber>
    </recommendedName>
</protein>
<dbReference type="InterPro" id="IPR013737">
    <property type="entry name" value="Bac_rhamnosid_N"/>
</dbReference>
<dbReference type="Pfam" id="PF08531">
    <property type="entry name" value="Bac_rhamnosid_N"/>
    <property type="match status" value="1"/>
</dbReference>
<keyword evidence="8" id="KW-1133">Transmembrane helix</keyword>
<dbReference type="Gene3D" id="2.60.40.10">
    <property type="entry name" value="Immunoglobulins"/>
    <property type="match status" value="3"/>
</dbReference>
<keyword evidence="3" id="KW-0134">Cell wall</keyword>
<evidence type="ECO:0000259" key="9">
    <source>
        <dbReference type="PROSITE" id="PS50847"/>
    </source>
</evidence>
<dbReference type="InterPro" id="IPR035396">
    <property type="entry name" value="Bac_rhamnosid6H"/>
</dbReference>
<dbReference type="Pfam" id="PF17389">
    <property type="entry name" value="Bac_rhamnosid6H"/>
    <property type="match status" value="1"/>
</dbReference>
<reference evidence="10 11" key="1">
    <citation type="submission" date="2020-07" db="EMBL/GenBank/DDBJ databases">
        <title>Sequencing the genomes of 1000 actinobacteria strains.</title>
        <authorList>
            <person name="Klenk H.-P."/>
        </authorList>
    </citation>
    <scope>NUCLEOTIDE SEQUENCE [LARGE SCALE GENOMIC DNA]</scope>
    <source>
        <strain evidence="10 11">LI1</strain>
    </source>
</reference>
<evidence type="ECO:0000313" key="10">
    <source>
        <dbReference type="EMBL" id="NYJ20861.1"/>
    </source>
</evidence>
<evidence type="ECO:0000256" key="8">
    <source>
        <dbReference type="SAM" id="Phobius"/>
    </source>
</evidence>